<dbReference type="Proteomes" id="UP000288929">
    <property type="component" value="Chromosome"/>
</dbReference>
<proteinExistence type="predicted"/>
<dbReference type="GO" id="GO:0006508">
    <property type="term" value="P:proteolysis"/>
    <property type="evidence" value="ECO:0007669"/>
    <property type="project" value="UniProtKB-KW"/>
</dbReference>
<dbReference type="InterPro" id="IPR003675">
    <property type="entry name" value="Rce1/LyrA-like_dom"/>
</dbReference>
<name>A0A410WAW3_9CORY</name>
<dbReference type="PANTHER" id="PTHR39430:SF1">
    <property type="entry name" value="PROTEASE"/>
    <property type="match status" value="1"/>
</dbReference>
<dbReference type="GO" id="GO:0004175">
    <property type="term" value="F:endopeptidase activity"/>
    <property type="evidence" value="ECO:0007669"/>
    <property type="project" value="UniProtKB-ARBA"/>
</dbReference>
<dbReference type="RefSeq" id="WP_164931190.1">
    <property type="nucleotide sequence ID" value="NZ_BMCX01000002.1"/>
</dbReference>
<evidence type="ECO:0000313" key="3">
    <source>
        <dbReference type="Proteomes" id="UP000288929"/>
    </source>
</evidence>
<organism evidence="2 3">
    <name type="scientific">Corynebacterium pelargi</name>
    <dbReference type="NCBI Taxonomy" id="1471400"/>
    <lineage>
        <taxon>Bacteria</taxon>
        <taxon>Bacillati</taxon>
        <taxon>Actinomycetota</taxon>
        <taxon>Actinomycetes</taxon>
        <taxon>Mycobacteriales</taxon>
        <taxon>Corynebacteriaceae</taxon>
        <taxon>Corynebacterium</taxon>
    </lineage>
</organism>
<dbReference type="EMBL" id="CP035299">
    <property type="protein sequence ID" value="QAU53108.1"/>
    <property type="molecule type" value="Genomic_DNA"/>
</dbReference>
<reference evidence="2 3" key="1">
    <citation type="submission" date="2019-01" db="EMBL/GenBank/DDBJ databases">
        <authorList>
            <person name="Ruckert C."/>
            <person name="Busche T."/>
            <person name="Kalinowski J."/>
        </authorList>
    </citation>
    <scope>NUCLEOTIDE SEQUENCE [LARGE SCALE GENOMIC DNA]</scope>
    <source>
        <strain evidence="2 3">136/3</strain>
    </source>
</reference>
<keyword evidence="2" id="KW-0378">Hydrolase</keyword>
<evidence type="ECO:0000313" key="2">
    <source>
        <dbReference type="EMBL" id="QAU53108.1"/>
    </source>
</evidence>
<feature type="domain" description="CAAX prenyl protease 2/Lysostaphin resistance protein A-like" evidence="1">
    <location>
        <begin position="8"/>
        <end position="99"/>
    </location>
</feature>
<evidence type="ECO:0000259" key="1">
    <source>
        <dbReference type="Pfam" id="PF02517"/>
    </source>
</evidence>
<dbReference type="KEGG" id="cpeg:CPELA_09265"/>
<dbReference type="PANTHER" id="PTHR39430">
    <property type="entry name" value="MEMBRANE-ASSOCIATED PROTEASE-RELATED"/>
    <property type="match status" value="1"/>
</dbReference>
<keyword evidence="2" id="KW-0645">Protease</keyword>
<sequence>MGQSAIGAILGALIFFTAQGTWEQLIYRGYLMPFFSKLWNGKVSIITTSLMFATGHALNPGMSAMPVINRIIFGFVFALLYYPSGSLWLVGTAHAAWNFSQGFVSGVEASGNEPQGPFLESTPVEGRELFSGGTLGFEGSIVTSIAGVLIIFALTWGWACISKKRATNAR</sequence>
<keyword evidence="3" id="KW-1185">Reference proteome</keyword>
<dbReference type="AlphaFoldDB" id="A0A410WAW3"/>
<dbReference type="GO" id="GO:0080120">
    <property type="term" value="P:CAAX-box protein maturation"/>
    <property type="evidence" value="ECO:0007669"/>
    <property type="project" value="UniProtKB-ARBA"/>
</dbReference>
<protein>
    <submittedName>
        <fullName evidence="2">CAAX amino terminal protease self-immunity</fullName>
    </submittedName>
</protein>
<accession>A0A410WAW3</accession>
<gene>
    <name evidence="2" type="ORF">CPELA_09265</name>
</gene>
<dbReference type="Pfam" id="PF02517">
    <property type="entry name" value="Rce1-like"/>
    <property type="match status" value="1"/>
</dbReference>